<dbReference type="EMBL" id="LECT01000017">
    <property type="protein sequence ID" value="KLU05811.1"/>
    <property type="molecule type" value="Genomic_DNA"/>
</dbReference>
<protein>
    <submittedName>
        <fullName evidence="10">Cytochrome c oxidase subunit CcoP</fullName>
        <ecNumber evidence="10">1.9.3.1</ecNumber>
    </submittedName>
</protein>
<dbReference type="EC" id="1.9.3.1" evidence="10"/>
<dbReference type="GO" id="GO:0005506">
    <property type="term" value="F:iron ion binding"/>
    <property type="evidence" value="ECO:0007669"/>
    <property type="project" value="InterPro"/>
</dbReference>
<dbReference type="OrthoDB" id="7933886at2"/>
<dbReference type="AlphaFoldDB" id="A0A0J1BH08"/>
<keyword evidence="11" id="KW-1185">Reference proteome</keyword>
<proteinExistence type="predicted"/>
<dbReference type="Gene3D" id="1.10.760.10">
    <property type="entry name" value="Cytochrome c-like domain"/>
    <property type="match status" value="1"/>
</dbReference>
<evidence type="ECO:0000256" key="4">
    <source>
        <dbReference type="ARBA" id="ARBA00022982"/>
    </source>
</evidence>
<keyword evidence="1" id="KW-0813">Transport</keyword>
<feature type="compositionally biased region" description="Low complexity" evidence="7">
    <location>
        <begin position="195"/>
        <end position="205"/>
    </location>
</feature>
<dbReference type="GO" id="GO:0009055">
    <property type="term" value="F:electron transfer activity"/>
    <property type="evidence" value="ECO:0007669"/>
    <property type="project" value="InterPro"/>
</dbReference>
<evidence type="ECO:0000256" key="1">
    <source>
        <dbReference type="ARBA" id="ARBA00022448"/>
    </source>
</evidence>
<dbReference type="STRING" id="595434.RISK_002443"/>
<dbReference type="Pfam" id="PF14715">
    <property type="entry name" value="FixP_N"/>
    <property type="match status" value="1"/>
</dbReference>
<keyword evidence="2 6" id="KW-0349">Heme</keyword>
<sequence>MSQVPEYDNAPKTDHAYDGIEEFDNPLPGWWKWLFISSIVFSPFYFLYYHNGVSGRSVEDLYGVALAENTRLQFEEIGDLTPDEATLVAYMEKPNWVRVGQSVFKANCISCHGREGEGQVGPNLTDDYFKNIKQIEDIAKVINNGAGGGAMPKWADRLHPNEVVLVSAYVATLRGKNIESSRGPEGKTIPPWPEPVEAAPETPEE</sequence>
<dbReference type="PRINTS" id="PR00605">
    <property type="entry name" value="CYTCHROMECIC"/>
</dbReference>
<feature type="transmembrane region" description="Helical" evidence="8">
    <location>
        <begin position="30"/>
        <end position="48"/>
    </location>
</feature>
<dbReference type="InterPro" id="IPR008168">
    <property type="entry name" value="Cyt_C_IC"/>
</dbReference>
<dbReference type="Gene3D" id="6.10.280.130">
    <property type="match status" value="1"/>
</dbReference>
<keyword evidence="4" id="KW-0249">Electron transport</keyword>
<evidence type="ECO:0000256" key="5">
    <source>
        <dbReference type="ARBA" id="ARBA00023004"/>
    </source>
</evidence>
<dbReference type="InterPro" id="IPR036909">
    <property type="entry name" value="Cyt_c-like_dom_sf"/>
</dbReference>
<evidence type="ECO:0000313" key="10">
    <source>
        <dbReference type="EMBL" id="KLU05811.1"/>
    </source>
</evidence>
<keyword evidence="5 6" id="KW-0408">Iron</keyword>
<evidence type="ECO:0000256" key="2">
    <source>
        <dbReference type="ARBA" id="ARBA00022617"/>
    </source>
</evidence>
<gene>
    <name evidence="10" type="ORF">RISK_002443</name>
</gene>
<evidence type="ECO:0000256" key="8">
    <source>
        <dbReference type="SAM" id="Phobius"/>
    </source>
</evidence>
<name>A0A0J1BH08_RHOIS</name>
<evidence type="ECO:0000313" key="11">
    <source>
        <dbReference type="Proteomes" id="UP000036367"/>
    </source>
</evidence>
<dbReference type="Proteomes" id="UP000036367">
    <property type="component" value="Unassembled WGS sequence"/>
</dbReference>
<feature type="domain" description="Cytochrome c" evidence="9">
    <location>
        <begin position="95"/>
        <end position="174"/>
    </location>
</feature>
<evidence type="ECO:0000259" key="9">
    <source>
        <dbReference type="PROSITE" id="PS51007"/>
    </source>
</evidence>
<dbReference type="SUPFAM" id="SSF46626">
    <property type="entry name" value="Cytochrome c"/>
    <property type="match status" value="1"/>
</dbReference>
<keyword evidence="8" id="KW-0812">Transmembrane</keyword>
<keyword evidence="3 6" id="KW-0479">Metal-binding</keyword>
<evidence type="ECO:0000256" key="7">
    <source>
        <dbReference type="SAM" id="MobiDB-lite"/>
    </source>
</evidence>
<dbReference type="InterPro" id="IPR038414">
    <property type="entry name" value="CcoP_N_sf"/>
</dbReference>
<dbReference type="PANTHER" id="PTHR33751">
    <property type="entry name" value="CBB3-TYPE CYTOCHROME C OXIDASE SUBUNIT FIXP"/>
    <property type="match status" value="1"/>
</dbReference>
<reference evidence="10" key="1">
    <citation type="submission" date="2015-05" db="EMBL/GenBank/DDBJ databases">
        <title>Permanent draft genome of Rhodopirellula islandicus K833.</title>
        <authorList>
            <person name="Kizina J."/>
            <person name="Richter M."/>
            <person name="Glockner F.O."/>
            <person name="Harder J."/>
        </authorList>
    </citation>
    <scope>NUCLEOTIDE SEQUENCE [LARGE SCALE GENOMIC DNA]</scope>
    <source>
        <strain evidence="10">K833</strain>
    </source>
</reference>
<keyword evidence="8" id="KW-1133">Transmembrane helix</keyword>
<keyword evidence="8" id="KW-0472">Membrane</keyword>
<dbReference type="GO" id="GO:0016491">
    <property type="term" value="F:oxidoreductase activity"/>
    <property type="evidence" value="ECO:0007669"/>
    <property type="project" value="UniProtKB-KW"/>
</dbReference>
<dbReference type="RefSeq" id="WP_047814077.1">
    <property type="nucleotide sequence ID" value="NZ_LECT01000017.1"/>
</dbReference>
<keyword evidence="10" id="KW-0560">Oxidoreductase</keyword>
<dbReference type="PATRIC" id="fig|595434.4.peg.2331"/>
<dbReference type="Pfam" id="PF13442">
    <property type="entry name" value="Cytochrome_CBB3"/>
    <property type="match status" value="1"/>
</dbReference>
<evidence type="ECO:0000256" key="3">
    <source>
        <dbReference type="ARBA" id="ARBA00022723"/>
    </source>
</evidence>
<dbReference type="PANTHER" id="PTHR33751:SF1">
    <property type="entry name" value="CBB3-TYPE CYTOCHROME C OXIDASE SUBUNIT FIXP"/>
    <property type="match status" value="1"/>
</dbReference>
<comment type="caution">
    <text evidence="10">The sequence shown here is derived from an EMBL/GenBank/DDBJ whole genome shotgun (WGS) entry which is preliminary data.</text>
</comment>
<dbReference type="InterPro" id="IPR009056">
    <property type="entry name" value="Cyt_c-like_dom"/>
</dbReference>
<dbReference type="InterPro" id="IPR032858">
    <property type="entry name" value="CcoP_N"/>
</dbReference>
<evidence type="ECO:0000256" key="6">
    <source>
        <dbReference type="PROSITE-ProRule" id="PRU00433"/>
    </source>
</evidence>
<feature type="region of interest" description="Disordered" evidence="7">
    <location>
        <begin position="179"/>
        <end position="205"/>
    </location>
</feature>
<accession>A0A0J1BH08</accession>
<dbReference type="GO" id="GO:0020037">
    <property type="term" value="F:heme binding"/>
    <property type="evidence" value="ECO:0007669"/>
    <property type="project" value="InterPro"/>
</dbReference>
<dbReference type="InterPro" id="IPR050597">
    <property type="entry name" value="Cytochrome_c_Oxidase_Subunit"/>
</dbReference>
<organism evidence="10 11">
    <name type="scientific">Rhodopirellula islandica</name>
    <dbReference type="NCBI Taxonomy" id="595434"/>
    <lineage>
        <taxon>Bacteria</taxon>
        <taxon>Pseudomonadati</taxon>
        <taxon>Planctomycetota</taxon>
        <taxon>Planctomycetia</taxon>
        <taxon>Pirellulales</taxon>
        <taxon>Pirellulaceae</taxon>
        <taxon>Rhodopirellula</taxon>
    </lineage>
</organism>
<dbReference type="PROSITE" id="PS51007">
    <property type="entry name" value="CYTC"/>
    <property type="match status" value="1"/>
</dbReference>